<dbReference type="EMBL" id="AKHW03003035">
    <property type="protein sequence ID" value="KYO35947.1"/>
    <property type="molecule type" value="Genomic_DNA"/>
</dbReference>
<proteinExistence type="predicted"/>
<evidence type="ECO:0000313" key="3">
    <source>
        <dbReference type="Proteomes" id="UP000050525"/>
    </source>
</evidence>
<accession>A0A151NGN2</accession>
<sequence length="147" mass="15712">MGNPSTPVHGIKAHRCSSPSQLHLGSRVPSQHSVFSCGGPSFTMLPALGSVPPAPHLPLLPSTNTDDEVKEMEGQEETHAANTSSAAVETQELAGLPTATHGHLEQPPCHTTTEHCRDFHSKQRRFHKSLHEALAEFSLARAVCADA</sequence>
<evidence type="ECO:0000313" key="2">
    <source>
        <dbReference type="EMBL" id="KYO35947.1"/>
    </source>
</evidence>
<comment type="caution">
    <text evidence="2">The sequence shown here is derived from an EMBL/GenBank/DDBJ whole genome shotgun (WGS) entry which is preliminary data.</text>
</comment>
<evidence type="ECO:0000256" key="1">
    <source>
        <dbReference type="SAM" id="MobiDB-lite"/>
    </source>
</evidence>
<reference evidence="2 3" key="1">
    <citation type="journal article" date="2012" name="Genome Biol.">
        <title>Sequencing three crocodilian genomes to illuminate the evolution of archosaurs and amniotes.</title>
        <authorList>
            <person name="St John J.A."/>
            <person name="Braun E.L."/>
            <person name="Isberg S.R."/>
            <person name="Miles L.G."/>
            <person name="Chong A.Y."/>
            <person name="Gongora J."/>
            <person name="Dalzell P."/>
            <person name="Moran C."/>
            <person name="Bed'hom B."/>
            <person name="Abzhanov A."/>
            <person name="Burgess S.C."/>
            <person name="Cooksey A.M."/>
            <person name="Castoe T.A."/>
            <person name="Crawford N.G."/>
            <person name="Densmore L.D."/>
            <person name="Drew J.C."/>
            <person name="Edwards S.V."/>
            <person name="Faircloth B.C."/>
            <person name="Fujita M.K."/>
            <person name="Greenwold M.J."/>
            <person name="Hoffmann F.G."/>
            <person name="Howard J.M."/>
            <person name="Iguchi T."/>
            <person name="Janes D.E."/>
            <person name="Khan S.Y."/>
            <person name="Kohno S."/>
            <person name="de Koning A.J."/>
            <person name="Lance S.L."/>
            <person name="McCarthy F.M."/>
            <person name="McCormack J.E."/>
            <person name="Merchant M.E."/>
            <person name="Peterson D.G."/>
            <person name="Pollock D.D."/>
            <person name="Pourmand N."/>
            <person name="Raney B.J."/>
            <person name="Roessler K.A."/>
            <person name="Sanford J.R."/>
            <person name="Sawyer R.H."/>
            <person name="Schmidt C.J."/>
            <person name="Triplett E.W."/>
            <person name="Tuberville T.D."/>
            <person name="Venegas-Anaya M."/>
            <person name="Howard J.T."/>
            <person name="Jarvis E.D."/>
            <person name="Guillette L.J.Jr."/>
            <person name="Glenn T.C."/>
            <person name="Green R.E."/>
            <person name="Ray D.A."/>
        </authorList>
    </citation>
    <scope>NUCLEOTIDE SEQUENCE [LARGE SCALE GENOMIC DNA]</scope>
    <source>
        <strain evidence="2">KSC_2009_1</strain>
    </source>
</reference>
<name>A0A151NGN2_ALLMI</name>
<organism evidence="2 3">
    <name type="scientific">Alligator mississippiensis</name>
    <name type="common">American alligator</name>
    <dbReference type="NCBI Taxonomy" id="8496"/>
    <lineage>
        <taxon>Eukaryota</taxon>
        <taxon>Metazoa</taxon>
        <taxon>Chordata</taxon>
        <taxon>Craniata</taxon>
        <taxon>Vertebrata</taxon>
        <taxon>Euteleostomi</taxon>
        <taxon>Archelosauria</taxon>
        <taxon>Archosauria</taxon>
        <taxon>Crocodylia</taxon>
        <taxon>Alligatoridae</taxon>
        <taxon>Alligatorinae</taxon>
        <taxon>Alligator</taxon>
    </lineage>
</organism>
<feature type="region of interest" description="Disordered" evidence="1">
    <location>
        <begin position="73"/>
        <end position="110"/>
    </location>
</feature>
<keyword evidence="3" id="KW-1185">Reference proteome</keyword>
<dbReference type="Proteomes" id="UP000050525">
    <property type="component" value="Unassembled WGS sequence"/>
</dbReference>
<protein>
    <submittedName>
        <fullName evidence="2">Uncharacterized protein</fullName>
    </submittedName>
</protein>
<dbReference type="AlphaFoldDB" id="A0A151NGN2"/>
<gene>
    <name evidence="2" type="ORF">Y1Q_0009292</name>
</gene>